<reference evidence="2" key="1">
    <citation type="submission" date="2021-04" db="EMBL/GenBank/DDBJ databases">
        <authorList>
            <person name="Tunstrom K."/>
        </authorList>
    </citation>
    <scope>NUCLEOTIDE SEQUENCE</scope>
</reference>
<protein>
    <submittedName>
        <fullName evidence="2">(apollo) hypothetical protein</fullName>
    </submittedName>
</protein>
<evidence type="ECO:0000256" key="1">
    <source>
        <dbReference type="SAM" id="MobiDB-lite"/>
    </source>
</evidence>
<gene>
    <name evidence="2" type="ORF">PAPOLLO_LOCUS22966</name>
</gene>
<name>A0A8S3XZX7_PARAO</name>
<organism evidence="2 3">
    <name type="scientific">Parnassius apollo</name>
    <name type="common">Apollo butterfly</name>
    <name type="synonym">Papilio apollo</name>
    <dbReference type="NCBI Taxonomy" id="110799"/>
    <lineage>
        <taxon>Eukaryota</taxon>
        <taxon>Metazoa</taxon>
        <taxon>Ecdysozoa</taxon>
        <taxon>Arthropoda</taxon>
        <taxon>Hexapoda</taxon>
        <taxon>Insecta</taxon>
        <taxon>Pterygota</taxon>
        <taxon>Neoptera</taxon>
        <taxon>Endopterygota</taxon>
        <taxon>Lepidoptera</taxon>
        <taxon>Glossata</taxon>
        <taxon>Ditrysia</taxon>
        <taxon>Papilionoidea</taxon>
        <taxon>Papilionidae</taxon>
        <taxon>Parnassiinae</taxon>
        <taxon>Parnassini</taxon>
        <taxon>Parnassius</taxon>
        <taxon>Parnassius</taxon>
    </lineage>
</organism>
<sequence length="83" mass="8889">MMELNRTCKGPLPGGRQGASGANRKPSARCCTTTQQPLASIIPTSWLGVGRVFAGPAIGTRLWWSTPHALDNPDEQQRIAGVF</sequence>
<feature type="region of interest" description="Disordered" evidence="1">
    <location>
        <begin position="1"/>
        <end position="29"/>
    </location>
</feature>
<evidence type="ECO:0000313" key="2">
    <source>
        <dbReference type="EMBL" id="CAG5044239.1"/>
    </source>
</evidence>
<accession>A0A8S3XZX7</accession>
<dbReference type="EMBL" id="CAJQZP010001411">
    <property type="protein sequence ID" value="CAG5044239.1"/>
    <property type="molecule type" value="Genomic_DNA"/>
</dbReference>
<dbReference type="AlphaFoldDB" id="A0A8S3XZX7"/>
<comment type="caution">
    <text evidence="2">The sequence shown here is derived from an EMBL/GenBank/DDBJ whole genome shotgun (WGS) entry which is preliminary data.</text>
</comment>
<dbReference type="Proteomes" id="UP000691718">
    <property type="component" value="Unassembled WGS sequence"/>
</dbReference>
<evidence type="ECO:0000313" key="3">
    <source>
        <dbReference type="Proteomes" id="UP000691718"/>
    </source>
</evidence>
<proteinExistence type="predicted"/>
<keyword evidence="3" id="KW-1185">Reference proteome</keyword>